<dbReference type="RefSeq" id="WP_014102442.1">
    <property type="nucleotide sequence ID" value="NC_016026.1"/>
</dbReference>
<dbReference type="InterPro" id="IPR014748">
    <property type="entry name" value="Enoyl-CoA_hydra_C"/>
</dbReference>
<dbReference type="eggNOG" id="COG1024">
    <property type="taxonomic scope" value="Bacteria"/>
</dbReference>
<evidence type="ECO:0000256" key="1">
    <source>
        <dbReference type="ARBA" id="ARBA00005254"/>
    </source>
</evidence>
<keyword evidence="3" id="KW-1185">Reference proteome</keyword>
<dbReference type="EMBL" id="CP002382">
    <property type="protein sequence ID" value="AEP09219.1"/>
    <property type="molecule type" value="Genomic_DNA"/>
</dbReference>
<dbReference type="Proteomes" id="UP000009286">
    <property type="component" value="Chromosome"/>
</dbReference>
<name>G2KSD5_MICAA</name>
<dbReference type="SUPFAM" id="SSF52096">
    <property type="entry name" value="ClpP/crotonase"/>
    <property type="match status" value="1"/>
</dbReference>
<dbReference type="PANTHER" id="PTHR42964:SF1">
    <property type="entry name" value="POLYKETIDE BIOSYNTHESIS ENOYL-COA HYDRATASE PKSH-RELATED"/>
    <property type="match status" value="1"/>
</dbReference>
<gene>
    <name evidence="2" type="ordered locus">MICA_886</name>
</gene>
<dbReference type="Pfam" id="PF00378">
    <property type="entry name" value="ECH_1"/>
    <property type="match status" value="1"/>
</dbReference>
<keyword evidence="2" id="KW-0413">Isomerase</keyword>
<dbReference type="KEGG" id="mai:MICA_886"/>
<dbReference type="AlphaFoldDB" id="G2KSD5"/>
<evidence type="ECO:0000313" key="3">
    <source>
        <dbReference type="Proteomes" id="UP000009286"/>
    </source>
</evidence>
<protein>
    <submittedName>
        <fullName evidence="2">Enoyl-CoA hydratase/isomerase family protein</fullName>
    </submittedName>
</protein>
<dbReference type="HOGENOM" id="CLU_009834_7_3_5"/>
<dbReference type="CDD" id="cd06558">
    <property type="entry name" value="crotonase-like"/>
    <property type="match status" value="1"/>
</dbReference>
<dbReference type="Gene3D" id="3.90.226.10">
    <property type="entry name" value="2-enoyl-CoA Hydratase, Chain A, domain 1"/>
    <property type="match status" value="1"/>
</dbReference>
<dbReference type="InterPro" id="IPR051683">
    <property type="entry name" value="Enoyl-CoA_Hydratase/Isomerase"/>
</dbReference>
<dbReference type="STRING" id="856793.MICA_886"/>
<organism evidence="2 3">
    <name type="scientific">Micavibrio aeruginosavorus (strain ARL-13)</name>
    <dbReference type="NCBI Taxonomy" id="856793"/>
    <lineage>
        <taxon>Bacteria</taxon>
        <taxon>Pseudomonadati</taxon>
        <taxon>Bdellovibrionota</taxon>
        <taxon>Bdellovibrionia</taxon>
        <taxon>Bdellovibrionales</taxon>
        <taxon>Pseudobdellovibrionaceae</taxon>
        <taxon>Micavibrio</taxon>
    </lineage>
</organism>
<accession>G2KSD5</accession>
<dbReference type="GO" id="GO:0016853">
    <property type="term" value="F:isomerase activity"/>
    <property type="evidence" value="ECO:0007669"/>
    <property type="project" value="UniProtKB-KW"/>
</dbReference>
<dbReference type="GO" id="GO:0008300">
    <property type="term" value="P:isoprenoid catabolic process"/>
    <property type="evidence" value="ECO:0007669"/>
    <property type="project" value="TreeGrafter"/>
</dbReference>
<proteinExistence type="inferred from homology"/>
<comment type="similarity">
    <text evidence="1">Belongs to the enoyl-CoA hydratase/isomerase family.</text>
</comment>
<evidence type="ECO:0000313" key="2">
    <source>
        <dbReference type="EMBL" id="AEP09219.1"/>
    </source>
</evidence>
<dbReference type="InterPro" id="IPR001753">
    <property type="entry name" value="Enoyl-CoA_hydra/iso"/>
</dbReference>
<dbReference type="PANTHER" id="PTHR42964">
    <property type="entry name" value="ENOYL-COA HYDRATASE"/>
    <property type="match status" value="1"/>
</dbReference>
<sequence>MLNENQPGIDNVLLDIRDGVATITLNRPDVHNAFDEHVIAALHGKLDALALERDLRVIVLRGAGKNFSAGADLVWMMKAANYTQEQNKSDALALAGMLNKLYSMPQTTIACVHGAAMGGGFGLVACCDIVLATERASFALSEVKIGLIPATIGPYVMKAIGERHMRRFAQTGERFGAGVAHQIGLVHEVLHDDAALADRLNEILDGLATNGPDAVREAKALCNELSGRPIDFALQDHTATRIAEIRAGGEAKEGLSAFLEKRKPGWVK</sequence>
<dbReference type="Gene3D" id="1.10.12.10">
    <property type="entry name" value="Lyase 2-enoyl-coa Hydratase, Chain A, domain 2"/>
    <property type="match status" value="1"/>
</dbReference>
<dbReference type="InterPro" id="IPR029045">
    <property type="entry name" value="ClpP/crotonase-like_dom_sf"/>
</dbReference>
<reference evidence="2 3" key="1">
    <citation type="journal article" date="2011" name="BMC Genomics">
        <title>Genomic insights into an obligate epibiotic bacterial predator: Micavibrio aeruginosavorus ARL-13.</title>
        <authorList>
            <person name="Wang Z."/>
            <person name="Kadouri D."/>
            <person name="Wu M."/>
        </authorList>
    </citation>
    <scope>NUCLEOTIDE SEQUENCE [LARGE SCALE GENOMIC DNA]</scope>
    <source>
        <strain evidence="2 3">ARL-13</strain>
    </source>
</reference>